<comment type="catalytic activity">
    <reaction evidence="10">
        <text>ITP + H2O = IMP + diphosphate + H(+)</text>
        <dbReference type="Rhea" id="RHEA:29399"/>
        <dbReference type="ChEBI" id="CHEBI:15377"/>
        <dbReference type="ChEBI" id="CHEBI:15378"/>
        <dbReference type="ChEBI" id="CHEBI:33019"/>
        <dbReference type="ChEBI" id="CHEBI:58053"/>
        <dbReference type="ChEBI" id="CHEBI:61402"/>
        <dbReference type="EC" id="3.6.1.66"/>
    </reaction>
</comment>
<comment type="catalytic activity">
    <reaction evidence="9 10">
        <text>XTP + H2O = XMP + diphosphate + H(+)</text>
        <dbReference type="Rhea" id="RHEA:28610"/>
        <dbReference type="ChEBI" id="CHEBI:15377"/>
        <dbReference type="ChEBI" id="CHEBI:15378"/>
        <dbReference type="ChEBI" id="CHEBI:33019"/>
        <dbReference type="ChEBI" id="CHEBI:57464"/>
        <dbReference type="ChEBI" id="CHEBI:61314"/>
        <dbReference type="EC" id="3.6.1.66"/>
    </reaction>
</comment>
<evidence type="ECO:0000256" key="1">
    <source>
        <dbReference type="ARBA" id="ARBA00008023"/>
    </source>
</evidence>
<dbReference type="HAMAP" id="MF_01405">
    <property type="entry name" value="Non_canon_purine_NTPase"/>
    <property type="match status" value="1"/>
</dbReference>
<feature type="binding site" evidence="10">
    <location>
        <position position="70"/>
    </location>
    <ligand>
        <name>Mg(2+)</name>
        <dbReference type="ChEBI" id="CHEBI:18420"/>
    </ligand>
</feature>
<protein>
    <recommendedName>
        <fullName evidence="10">dITP/XTP pyrophosphatase</fullName>
        <ecNumber evidence="10">3.6.1.66</ecNumber>
    </recommendedName>
    <alternativeName>
        <fullName evidence="10">Non-canonical purine NTP pyrophosphatase</fullName>
    </alternativeName>
    <alternativeName>
        <fullName evidence="10">Non-standard purine NTP pyrophosphatase</fullName>
    </alternativeName>
    <alternativeName>
        <fullName evidence="10">Nucleoside-triphosphate diphosphatase</fullName>
    </alternativeName>
    <alternativeName>
        <fullName evidence="10">Nucleoside-triphosphate pyrophosphatase</fullName>
        <shortName evidence="10">NTPase</shortName>
    </alternativeName>
</protein>
<evidence type="ECO:0000256" key="5">
    <source>
        <dbReference type="ARBA" id="ARBA00022801"/>
    </source>
</evidence>
<dbReference type="GO" id="GO:0046872">
    <property type="term" value="F:metal ion binding"/>
    <property type="evidence" value="ECO:0007669"/>
    <property type="project" value="UniProtKB-KW"/>
</dbReference>
<dbReference type="NCBIfam" id="NF011397">
    <property type="entry name" value="PRK14822.1"/>
    <property type="match status" value="1"/>
</dbReference>
<dbReference type="GO" id="GO:0009117">
    <property type="term" value="P:nucleotide metabolic process"/>
    <property type="evidence" value="ECO:0007669"/>
    <property type="project" value="UniProtKB-KW"/>
</dbReference>
<dbReference type="AlphaFoldDB" id="A0A0M2NFW1"/>
<feature type="binding site" evidence="10">
    <location>
        <begin position="179"/>
        <end position="180"/>
    </location>
    <ligand>
        <name>substrate</name>
    </ligand>
</feature>
<evidence type="ECO:0000256" key="4">
    <source>
        <dbReference type="ARBA" id="ARBA00022741"/>
    </source>
</evidence>
<evidence type="ECO:0000256" key="3">
    <source>
        <dbReference type="ARBA" id="ARBA00022723"/>
    </source>
</evidence>
<dbReference type="GO" id="GO:0017111">
    <property type="term" value="F:ribonucleoside triphosphate phosphatase activity"/>
    <property type="evidence" value="ECO:0007669"/>
    <property type="project" value="InterPro"/>
</dbReference>
<comment type="cofactor">
    <cofactor evidence="10">
        <name>Mg(2+)</name>
        <dbReference type="ChEBI" id="CHEBI:18420"/>
    </cofactor>
    <text evidence="10">Binds 1 Mg(2+) ion per subunit.</text>
</comment>
<dbReference type="FunFam" id="3.90.950.10:FF:000001">
    <property type="entry name" value="dITP/XTP pyrophosphatase"/>
    <property type="match status" value="1"/>
</dbReference>
<comment type="catalytic activity">
    <reaction evidence="8 10">
        <text>dITP + H2O = dIMP + diphosphate + H(+)</text>
        <dbReference type="Rhea" id="RHEA:28342"/>
        <dbReference type="ChEBI" id="CHEBI:15377"/>
        <dbReference type="ChEBI" id="CHEBI:15378"/>
        <dbReference type="ChEBI" id="CHEBI:33019"/>
        <dbReference type="ChEBI" id="CHEBI:61194"/>
        <dbReference type="ChEBI" id="CHEBI:61382"/>
        <dbReference type="EC" id="3.6.1.66"/>
    </reaction>
</comment>
<accession>A0A0M2NFW1</accession>
<comment type="caution">
    <text evidence="10">Lacks conserved residue(s) required for the propagation of feature annotation.</text>
</comment>
<dbReference type="InterPro" id="IPR029001">
    <property type="entry name" value="ITPase-like_fam"/>
</dbReference>
<name>A0A0M2NFW1_9FIRM</name>
<keyword evidence="4 10" id="KW-0547">Nucleotide-binding</keyword>
<evidence type="ECO:0000256" key="10">
    <source>
        <dbReference type="HAMAP-Rule" id="MF_01405"/>
    </source>
</evidence>
<feature type="binding site" evidence="10">
    <location>
        <begin position="151"/>
        <end position="154"/>
    </location>
    <ligand>
        <name>substrate</name>
    </ligand>
</feature>
<keyword evidence="3 10" id="KW-0479">Metal-binding</keyword>
<dbReference type="OrthoDB" id="9807456at2"/>
<comment type="subunit">
    <text evidence="2 10">Homodimer.</text>
</comment>
<keyword evidence="6 10" id="KW-0460">Magnesium</keyword>
<sequence>MKRLIIATNNQGKVREIKAILSGFYDEILSLKDAGINHDVVEDGNSFHENARKKAVEISEMVDGDVLADDSGLCVEALDGAPGIYSARFSGEGANDEKNNAKLLSLVKDKENRRAWFVCALVLANGGKEKLYVEEKAEGRIIDEPKGENGFGYDPLFYVEEYGQTFAEIPAEIKNKISHRAKALGKLQEEVGRIQ</sequence>
<dbReference type="PANTHER" id="PTHR11067">
    <property type="entry name" value="INOSINE TRIPHOSPHATE PYROPHOSPHATASE/HAM1 PROTEIN"/>
    <property type="match status" value="1"/>
</dbReference>
<feature type="binding site" evidence="10">
    <location>
        <position position="71"/>
    </location>
    <ligand>
        <name>substrate</name>
    </ligand>
</feature>
<gene>
    <name evidence="12" type="ORF">CHK_1207</name>
</gene>
<dbReference type="CDD" id="cd00515">
    <property type="entry name" value="HAM1"/>
    <property type="match status" value="1"/>
</dbReference>
<dbReference type="STRING" id="270498.CHK_1207"/>
<keyword evidence="13" id="KW-1185">Reference proteome</keyword>
<dbReference type="GO" id="GO:0036220">
    <property type="term" value="F:ITP diphosphatase activity"/>
    <property type="evidence" value="ECO:0007669"/>
    <property type="project" value="UniProtKB-UniRule"/>
</dbReference>
<dbReference type="GO" id="GO:0035870">
    <property type="term" value="F:dITP diphosphatase activity"/>
    <property type="evidence" value="ECO:0007669"/>
    <property type="project" value="UniProtKB-UniRule"/>
</dbReference>
<dbReference type="SUPFAM" id="SSF52972">
    <property type="entry name" value="ITPase-like"/>
    <property type="match status" value="1"/>
</dbReference>
<dbReference type="EC" id="3.6.1.66" evidence="10"/>
<dbReference type="PANTHER" id="PTHR11067:SF9">
    <property type="entry name" value="INOSINE TRIPHOSPHATE PYROPHOSPHATASE"/>
    <property type="match status" value="1"/>
</dbReference>
<keyword evidence="7 10" id="KW-0546">Nucleotide metabolism</keyword>
<reference evidence="12 13" key="1">
    <citation type="submission" date="2015-04" db="EMBL/GenBank/DDBJ databases">
        <title>Draft genome sequence of bacteremic isolate Catabacter hongkongensis type strain HKU16T.</title>
        <authorList>
            <person name="Lau S.K."/>
            <person name="Teng J.L."/>
            <person name="Huang Y."/>
            <person name="Curreem S.O."/>
            <person name="Tsui S.K."/>
            <person name="Woo P.C."/>
        </authorList>
    </citation>
    <scope>NUCLEOTIDE SEQUENCE [LARGE SCALE GENOMIC DNA]</scope>
    <source>
        <strain evidence="12 13">HKU16</strain>
    </source>
</reference>
<dbReference type="GO" id="GO:0036222">
    <property type="term" value="F:XTP diphosphatase activity"/>
    <property type="evidence" value="ECO:0007669"/>
    <property type="project" value="UniProtKB-UniRule"/>
</dbReference>
<dbReference type="Proteomes" id="UP000034076">
    <property type="component" value="Unassembled WGS sequence"/>
</dbReference>
<evidence type="ECO:0000313" key="12">
    <source>
        <dbReference type="EMBL" id="KKI51419.1"/>
    </source>
</evidence>
<evidence type="ECO:0000256" key="2">
    <source>
        <dbReference type="ARBA" id="ARBA00011738"/>
    </source>
</evidence>
<evidence type="ECO:0000313" key="13">
    <source>
        <dbReference type="Proteomes" id="UP000034076"/>
    </source>
</evidence>
<dbReference type="PATRIC" id="fig|270498.16.peg.165"/>
<dbReference type="InterPro" id="IPR002637">
    <property type="entry name" value="RdgB/HAM1"/>
</dbReference>
<dbReference type="NCBIfam" id="TIGR00042">
    <property type="entry name" value="RdgB/HAM1 family non-canonical purine NTP pyrophosphatase"/>
    <property type="match status" value="1"/>
</dbReference>
<evidence type="ECO:0000256" key="6">
    <source>
        <dbReference type="ARBA" id="ARBA00022842"/>
    </source>
</evidence>
<organism evidence="12 13">
    <name type="scientific">Christensenella hongkongensis</name>
    <dbReference type="NCBI Taxonomy" id="270498"/>
    <lineage>
        <taxon>Bacteria</taxon>
        <taxon>Bacillati</taxon>
        <taxon>Bacillota</taxon>
        <taxon>Clostridia</taxon>
        <taxon>Christensenellales</taxon>
        <taxon>Christensenellaceae</taxon>
        <taxon>Christensenella</taxon>
    </lineage>
</organism>
<evidence type="ECO:0000256" key="9">
    <source>
        <dbReference type="ARBA" id="ARBA00052017"/>
    </source>
</evidence>
<evidence type="ECO:0000256" key="11">
    <source>
        <dbReference type="RuleBase" id="RU003781"/>
    </source>
</evidence>
<comment type="function">
    <text evidence="10">Pyrophosphatase that catalyzes the hydrolysis of nucleoside triphosphates to their monophosphate derivatives, with a high preference for the non-canonical purine nucleotides XTP (xanthosine triphosphate), dITP (deoxyinosine triphosphate) and ITP. Seems to function as a house-cleaning enzyme that removes non-canonical purine nucleotides from the nucleotide pool, thus preventing their incorporation into DNA/RNA and avoiding chromosomal lesions.</text>
</comment>
<dbReference type="InterPro" id="IPR020922">
    <property type="entry name" value="dITP/XTP_pyrophosphatase"/>
</dbReference>
<dbReference type="EMBL" id="LAYJ01000078">
    <property type="protein sequence ID" value="KKI51419.1"/>
    <property type="molecule type" value="Genomic_DNA"/>
</dbReference>
<dbReference type="Pfam" id="PF01725">
    <property type="entry name" value="Ham1p_like"/>
    <property type="match status" value="1"/>
</dbReference>
<keyword evidence="5 10" id="KW-0378">Hydrolase</keyword>
<comment type="caution">
    <text evidence="12">The sequence shown here is derived from an EMBL/GenBank/DDBJ whole genome shotgun (WGS) entry which is preliminary data.</text>
</comment>
<evidence type="ECO:0000256" key="7">
    <source>
        <dbReference type="ARBA" id="ARBA00023080"/>
    </source>
</evidence>
<feature type="binding site" evidence="10">
    <location>
        <begin position="8"/>
        <end position="13"/>
    </location>
    <ligand>
        <name>substrate</name>
    </ligand>
</feature>
<dbReference type="GO" id="GO:0000166">
    <property type="term" value="F:nucleotide binding"/>
    <property type="evidence" value="ECO:0007669"/>
    <property type="project" value="UniProtKB-KW"/>
</dbReference>
<evidence type="ECO:0000256" key="8">
    <source>
        <dbReference type="ARBA" id="ARBA00051875"/>
    </source>
</evidence>
<feature type="active site" description="Proton acceptor" evidence="10">
    <location>
        <position position="70"/>
    </location>
</feature>
<proteinExistence type="inferred from homology"/>
<dbReference type="GO" id="GO:0005829">
    <property type="term" value="C:cytosol"/>
    <property type="evidence" value="ECO:0007669"/>
    <property type="project" value="TreeGrafter"/>
</dbReference>
<dbReference type="GO" id="GO:0009146">
    <property type="term" value="P:purine nucleoside triphosphate catabolic process"/>
    <property type="evidence" value="ECO:0007669"/>
    <property type="project" value="UniProtKB-UniRule"/>
</dbReference>
<comment type="similarity">
    <text evidence="1 10 11">Belongs to the HAM1 NTPase family.</text>
</comment>
<dbReference type="Gene3D" id="3.90.950.10">
    <property type="match status" value="1"/>
</dbReference>
<dbReference type="RefSeq" id="WP_046443094.1">
    <property type="nucleotide sequence ID" value="NZ_CAUERS010000048.1"/>
</dbReference>
<feature type="binding site" evidence="10">
    <location>
        <position position="174"/>
    </location>
    <ligand>
        <name>substrate</name>
    </ligand>
</feature>